<organism evidence="6 7">
    <name type="scientific">Pantoea ananatis (strain AJ13355)</name>
    <dbReference type="NCBI Taxonomy" id="932677"/>
    <lineage>
        <taxon>Bacteria</taxon>
        <taxon>Pseudomonadati</taxon>
        <taxon>Pseudomonadota</taxon>
        <taxon>Gammaproteobacteria</taxon>
        <taxon>Enterobacterales</taxon>
        <taxon>Erwiniaceae</taxon>
        <taxon>Pantoea</taxon>
    </lineage>
</organism>
<dbReference type="Proteomes" id="UP000006690">
    <property type="component" value="Chromosome"/>
</dbReference>
<dbReference type="PANTHER" id="PTHR47506">
    <property type="entry name" value="TRANSCRIPTIONAL REGULATORY PROTEIN"/>
    <property type="match status" value="1"/>
</dbReference>
<dbReference type="AlphaFoldDB" id="A0A0H3KZZ4"/>
<dbReference type="PROSITE" id="PS50977">
    <property type="entry name" value="HTH_TETR_2"/>
    <property type="match status" value="1"/>
</dbReference>
<keyword evidence="1" id="KW-0805">Transcription regulation</keyword>
<dbReference type="RefSeq" id="WP_014594575.1">
    <property type="nucleotide sequence ID" value="NC_017531.2"/>
</dbReference>
<evidence type="ECO:0000256" key="4">
    <source>
        <dbReference type="PROSITE-ProRule" id="PRU00335"/>
    </source>
</evidence>
<reference evidence="7" key="1">
    <citation type="journal article" date="2012" name="Appl. Microbiol. Biotechnol.">
        <title>The complete genome sequence of Pantoea ananatis AJ13355, an organism with great biotechnological potential.</title>
        <authorList>
            <person name="Hara Y."/>
            <person name="Kadotani N."/>
            <person name="Izui H."/>
            <person name="Katashkina J.I."/>
            <person name="Kuvaeva T.M."/>
            <person name="Andreeva I.G."/>
            <person name="Golubeva L.I."/>
            <person name="Malko D.B."/>
            <person name="Makeev V.J."/>
            <person name="Mashko S.V."/>
            <person name="Kozlov Y.I."/>
        </authorList>
    </citation>
    <scope>NUCLEOTIDE SEQUENCE [LARGE SCALE GENOMIC DNA]</scope>
    <source>
        <strain evidence="7">AJ13355</strain>
    </source>
</reference>
<evidence type="ECO:0000259" key="5">
    <source>
        <dbReference type="PROSITE" id="PS50977"/>
    </source>
</evidence>
<dbReference type="HOGENOM" id="CLU_069356_28_1_6"/>
<dbReference type="EMBL" id="AP012032">
    <property type="protein sequence ID" value="BAK12613.1"/>
    <property type="molecule type" value="Genomic_DNA"/>
</dbReference>
<dbReference type="InterPro" id="IPR011075">
    <property type="entry name" value="TetR_C"/>
</dbReference>
<dbReference type="InterPro" id="IPR009057">
    <property type="entry name" value="Homeodomain-like_sf"/>
</dbReference>
<keyword evidence="2 4" id="KW-0238">DNA-binding</keyword>
<evidence type="ECO:0000256" key="2">
    <source>
        <dbReference type="ARBA" id="ARBA00023125"/>
    </source>
</evidence>
<keyword evidence="3" id="KW-0804">Transcription</keyword>
<dbReference type="InterPro" id="IPR036271">
    <property type="entry name" value="Tet_transcr_reg_TetR-rel_C_sf"/>
</dbReference>
<gene>
    <name evidence="6" type="ordered locus">PAJ_2533</name>
</gene>
<dbReference type="PATRIC" id="fig|932677.3.peg.2958"/>
<sequence>MAKSDTRKRLLQAGIRVFMREGYEGGGITTILSEAGMPKGSFYNLFPSKEEFACATLDAYIETFAQLRADTLLDSAMTPRMRLVSWLNGHREYIEREPEATGCLAGIIGQTSSVNSEKIRQKLLSFFSCWERDLINVFNDAQHAQTLSPVMSPESAAKLLIHSYEGVMVRIRIEGSTNPYDFLTQTLPDILFAEPATGCDFKPC</sequence>
<name>A0A0H3KZZ4_PANAA</name>
<dbReference type="SUPFAM" id="SSF46689">
    <property type="entry name" value="Homeodomain-like"/>
    <property type="match status" value="1"/>
</dbReference>
<accession>A0A0H3KZZ4</accession>
<feature type="domain" description="HTH tetR-type" evidence="5">
    <location>
        <begin position="4"/>
        <end position="64"/>
    </location>
</feature>
<evidence type="ECO:0000313" key="7">
    <source>
        <dbReference type="Proteomes" id="UP000006690"/>
    </source>
</evidence>
<dbReference type="InterPro" id="IPR001647">
    <property type="entry name" value="HTH_TetR"/>
</dbReference>
<dbReference type="Pfam" id="PF16925">
    <property type="entry name" value="TetR_C_13"/>
    <property type="match status" value="1"/>
</dbReference>
<evidence type="ECO:0000256" key="1">
    <source>
        <dbReference type="ARBA" id="ARBA00023015"/>
    </source>
</evidence>
<protein>
    <submittedName>
        <fullName evidence="6">Transcriptional regulator, TetR family</fullName>
    </submittedName>
</protein>
<feature type="DNA-binding region" description="H-T-H motif" evidence="4">
    <location>
        <begin position="27"/>
        <end position="46"/>
    </location>
</feature>
<evidence type="ECO:0000313" key="6">
    <source>
        <dbReference type="EMBL" id="BAK12613.1"/>
    </source>
</evidence>
<evidence type="ECO:0000256" key="3">
    <source>
        <dbReference type="ARBA" id="ARBA00023163"/>
    </source>
</evidence>
<dbReference type="eggNOG" id="COG1309">
    <property type="taxonomic scope" value="Bacteria"/>
</dbReference>
<dbReference type="OrthoDB" id="4541465at2"/>
<dbReference type="Pfam" id="PF00440">
    <property type="entry name" value="TetR_N"/>
    <property type="match status" value="1"/>
</dbReference>
<dbReference type="GO" id="GO:0003677">
    <property type="term" value="F:DNA binding"/>
    <property type="evidence" value="ECO:0007669"/>
    <property type="project" value="UniProtKB-UniRule"/>
</dbReference>
<dbReference type="PRINTS" id="PR00455">
    <property type="entry name" value="HTHTETR"/>
</dbReference>
<dbReference type="KEGG" id="paj:PAJ_2533"/>
<proteinExistence type="predicted"/>
<dbReference type="PANTHER" id="PTHR47506:SF6">
    <property type="entry name" value="HTH-TYPE TRANSCRIPTIONAL REPRESSOR NEMR"/>
    <property type="match status" value="1"/>
</dbReference>
<dbReference type="SUPFAM" id="SSF48498">
    <property type="entry name" value="Tetracyclin repressor-like, C-terminal domain"/>
    <property type="match status" value="1"/>
</dbReference>
<dbReference type="Gene3D" id="1.10.357.10">
    <property type="entry name" value="Tetracycline Repressor, domain 2"/>
    <property type="match status" value="1"/>
</dbReference>